<reference evidence="11" key="2">
    <citation type="submission" date="2025-08" db="UniProtKB">
        <authorList>
            <consortium name="RefSeq"/>
        </authorList>
    </citation>
    <scope>IDENTIFICATION</scope>
    <source>
        <tissue evidence="11">Cell line</tissue>
    </source>
</reference>
<evidence type="ECO:0000256" key="5">
    <source>
        <dbReference type="ARBA" id="ARBA00022989"/>
    </source>
</evidence>
<gene>
    <name evidence="11" type="primary">SMIM15</name>
</gene>
<evidence type="ECO:0000256" key="3">
    <source>
        <dbReference type="ARBA" id="ARBA00017904"/>
    </source>
</evidence>
<keyword evidence="10" id="KW-1185">Reference proteome</keyword>
<dbReference type="RefSeq" id="XP_025838529.1">
    <property type="nucleotide sequence ID" value="XM_025982744.2"/>
</dbReference>
<dbReference type="PANTHER" id="PTHR28644:SF1">
    <property type="entry name" value="SMALL INTEGRAL MEMBRANE PROTEIN 15"/>
    <property type="match status" value="1"/>
</dbReference>
<name>A0A3Q7QWJ2_VULVU</name>
<dbReference type="CTD" id="643155"/>
<accession>A0A3Q7QWJ2</accession>
<evidence type="ECO:0000256" key="9">
    <source>
        <dbReference type="SAM" id="Phobius"/>
    </source>
</evidence>
<evidence type="ECO:0000313" key="10">
    <source>
        <dbReference type="Proteomes" id="UP001652641"/>
    </source>
</evidence>
<proteinExistence type="inferred from homology"/>
<dbReference type="OMA" id="HACAEYV"/>
<evidence type="ECO:0000256" key="7">
    <source>
        <dbReference type="ARBA" id="ARBA00023136"/>
    </source>
</evidence>
<protein>
    <recommendedName>
        <fullName evidence="3">Small integral membrane protein 15</fullName>
    </recommendedName>
</protein>
<dbReference type="AlphaFoldDB" id="A0A3Q7QWJ2"/>
<dbReference type="KEGG" id="vvp:112907523"/>
<evidence type="ECO:0000313" key="11">
    <source>
        <dbReference type="RefSeq" id="XP_025838529.1"/>
    </source>
</evidence>
<evidence type="ECO:0000256" key="6">
    <source>
        <dbReference type="ARBA" id="ARBA00023054"/>
    </source>
</evidence>
<evidence type="ECO:0000256" key="1">
    <source>
        <dbReference type="ARBA" id="ARBA00004167"/>
    </source>
</evidence>
<feature type="region of interest" description="Disordered" evidence="8">
    <location>
        <begin position="53"/>
        <end position="74"/>
    </location>
</feature>
<dbReference type="PANTHER" id="PTHR28644">
    <property type="entry name" value="SMALL INTEGRAL MEMBRANE PROTEIN 15"/>
    <property type="match status" value="1"/>
</dbReference>
<keyword evidence="7 9" id="KW-0472">Membrane</keyword>
<dbReference type="Proteomes" id="UP001652641">
    <property type="component" value="Chromosome 10"/>
</dbReference>
<organism evidence="10 11">
    <name type="scientific">Vulpes vulpes</name>
    <name type="common">Red fox</name>
    <dbReference type="NCBI Taxonomy" id="9627"/>
    <lineage>
        <taxon>Eukaryota</taxon>
        <taxon>Metazoa</taxon>
        <taxon>Chordata</taxon>
        <taxon>Craniata</taxon>
        <taxon>Vertebrata</taxon>
        <taxon>Euteleostomi</taxon>
        <taxon>Mammalia</taxon>
        <taxon>Eutheria</taxon>
        <taxon>Laurasiatheria</taxon>
        <taxon>Carnivora</taxon>
        <taxon>Caniformia</taxon>
        <taxon>Canidae</taxon>
        <taxon>Vulpes</taxon>
    </lineage>
</organism>
<dbReference type="Pfam" id="PF15086">
    <property type="entry name" value="UPF0542"/>
    <property type="match status" value="1"/>
</dbReference>
<feature type="transmembrane region" description="Helical" evidence="9">
    <location>
        <begin position="20"/>
        <end position="40"/>
    </location>
</feature>
<sequence length="74" mass="8669">MFALNAWAEYVVEWSAQDPYGFLTTVVLALISLFLANAMLPWKLAKMIETREKEQKKKQKRQENIAKAKRLKKN</sequence>
<evidence type="ECO:0000256" key="4">
    <source>
        <dbReference type="ARBA" id="ARBA00022692"/>
    </source>
</evidence>
<evidence type="ECO:0000256" key="8">
    <source>
        <dbReference type="SAM" id="MobiDB-lite"/>
    </source>
</evidence>
<comment type="similarity">
    <text evidence="2">Belongs to the SMIM15 family.</text>
</comment>
<keyword evidence="5 9" id="KW-1133">Transmembrane helix</keyword>
<comment type="subcellular location">
    <subcellularLocation>
        <location evidence="1">Membrane</location>
        <topology evidence="1">Single-pass membrane protein</topology>
    </subcellularLocation>
</comment>
<feature type="compositionally biased region" description="Basic and acidic residues" evidence="8">
    <location>
        <begin position="53"/>
        <end position="66"/>
    </location>
</feature>
<reference key="1">
    <citation type="submission" date="2019-01" db="UniProtKB">
        <authorList>
            <consortium name="RefSeq"/>
        </authorList>
    </citation>
    <scope>IDENTIFICATION</scope>
</reference>
<evidence type="ECO:0000256" key="2">
    <source>
        <dbReference type="ARBA" id="ARBA00006758"/>
    </source>
</evidence>
<dbReference type="STRING" id="9627.ENSVVUP00000026355"/>
<keyword evidence="6" id="KW-0175">Coiled coil</keyword>
<dbReference type="GO" id="GO:0016020">
    <property type="term" value="C:membrane"/>
    <property type="evidence" value="ECO:0007669"/>
    <property type="project" value="UniProtKB-SubCell"/>
</dbReference>
<keyword evidence="4 9" id="KW-0812">Transmembrane</keyword>
<dbReference type="InterPro" id="IPR027877">
    <property type="entry name" value="Smim15"/>
</dbReference>